<keyword evidence="4" id="KW-0812">Transmembrane</keyword>
<evidence type="ECO:0000256" key="8">
    <source>
        <dbReference type="ARBA" id="ARBA00022837"/>
    </source>
</evidence>
<dbReference type="InterPro" id="IPR023827">
    <property type="entry name" value="Peptidase_S8_Asp-AS"/>
</dbReference>
<dbReference type="Pfam" id="PF00082">
    <property type="entry name" value="Peptidase_S8"/>
    <property type="match status" value="1"/>
</dbReference>
<keyword evidence="3 14" id="KW-0645">Protease</keyword>
<evidence type="ECO:0000256" key="3">
    <source>
        <dbReference type="ARBA" id="ARBA00022670"/>
    </source>
</evidence>
<dbReference type="InterPro" id="IPR008979">
    <property type="entry name" value="Galactose-bd-like_sf"/>
</dbReference>
<evidence type="ECO:0000256" key="4">
    <source>
        <dbReference type="ARBA" id="ARBA00022692"/>
    </source>
</evidence>
<organism evidence="17 18">
    <name type="scientific">Sistotremastrum suecicum HHB10207 ss-3</name>
    <dbReference type="NCBI Taxonomy" id="1314776"/>
    <lineage>
        <taxon>Eukaryota</taxon>
        <taxon>Fungi</taxon>
        <taxon>Dikarya</taxon>
        <taxon>Basidiomycota</taxon>
        <taxon>Agaricomycotina</taxon>
        <taxon>Agaricomycetes</taxon>
        <taxon>Sistotremastrales</taxon>
        <taxon>Sistotremastraceae</taxon>
        <taxon>Sistotremastrum</taxon>
    </lineage>
</organism>
<feature type="active site" description="Charge relay system" evidence="13 14">
    <location>
        <position position="230"/>
    </location>
</feature>
<dbReference type="PANTHER" id="PTHR42884:SF14">
    <property type="entry name" value="NEUROENDOCRINE CONVERTASE 1"/>
    <property type="match status" value="1"/>
</dbReference>
<evidence type="ECO:0000256" key="11">
    <source>
        <dbReference type="ARBA" id="ARBA00023145"/>
    </source>
</evidence>
<dbReference type="Gene3D" id="2.60.120.260">
    <property type="entry name" value="Galactose-binding domain-like"/>
    <property type="match status" value="1"/>
</dbReference>
<evidence type="ECO:0000256" key="5">
    <source>
        <dbReference type="ARBA" id="ARBA00022729"/>
    </source>
</evidence>
<dbReference type="STRING" id="1314776.A0A166E664"/>
<sequence length="625" mass="68116">MLLAVSATLAFSLCLALASASATQLHPWSYSTHDYFVLEHDPSHGMTPSTCASELGLELVHPLGELPDHWVTRRAKTESAATIPESPWGILQNHQSRRSHASNARLLSSIKSLEQHFPRRLHKRDDIVLRGIPPPAPYSSVRAVADRFGIEDPLFSEQWHLVNEEDYQHTLNVLPVWERGITGAGVIVALIDDGLDFDSEDLSANFAVEGSYDFNDHVPLPRPRLADDTHGTRCAGQIAAGKNDACGVGVAYGSKVAGLRMLSGPVSSIEEATAVNYHYQETAIYSCSWGPRDDGRTLEAPAPLIQKAILNGITRGRGGKGSLFVFASGNGGNFDDQCNFDGYANSIYTITVSAIDATGGHPWYSEPCAANMVVTYSSGDRTKRSIATTDVGENKCTNEHGGTSAAAPFASAIFALALSARPELSWRDIQYLCVHSAVPVNLDDPDWEDTALGKPYSNKFGWGKLDADRFVSAAMDWQLVNPQVSVNLERIVLENATISEDEERMAGGALIGRNGTSSSVSVNANTLVEQEFDNLEHVTITVWINHQRRGDVEVSLVSPHGIRSILASKRAYDTSEDGFFGWTFSTVKHWGEDPRGTWSLVVSDQNDEEYEGSFVAWQMSLYGSA</sequence>
<feature type="domain" description="P/Homo B" evidence="16">
    <location>
        <begin position="480"/>
        <end position="625"/>
    </location>
</feature>
<gene>
    <name evidence="17" type="ORF">SISSUDRAFT_1003744</name>
</gene>
<dbReference type="Pfam" id="PF01483">
    <property type="entry name" value="P_proprotein"/>
    <property type="match status" value="1"/>
</dbReference>
<accession>A0A166E664</accession>
<keyword evidence="8" id="KW-0106">Calcium</keyword>
<dbReference type="PANTHER" id="PTHR42884">
    <property type="entry name" value="PROPROTEIN CONVERTASE SUBTILISIN/KEXIN-RELATED"/>
    <property type="match status" value="1"/>
</dbReference>
<evidence type="ECO:0000256" key="7">
    <source>
        <dbReference type="ARBA" id="ARBA00022825"/>
    </source>
</evidence>
<comment type="similarity">
    <text evidence="2">Belongs to the peptidase S8 family. Furin subfamily.</text>
</comment>
<evidence type="ECO:0000313" key="18">
    <source>
        <dbReference type="Proteomes" id="UP000076798"/>
    </source>
</evidence>
<dbReference type="EMBL" id="KV428049">
    <property type="protein sequence ID" value="KZT39247.1"/>
    <property type="molecule type" value="Genomic_DNA"/>
</dbReference>
<dbReference type="GO" id="GO:0000139">
    <property type="term" value="C:Golgi membrane"/>
    <property type="evidence" value="ECO:0007669"/>
    <property type="project" value="TreeGrafter"/>
</dbReference>
<evidence type="ECO:0000256" key="13">
    <source>
        <dbReference type="PIRSR" id="PIRSR615500-1"/>
    </source>
</evidence>
<evidence type="ECO:0000256" key="9">
    <source>
        <dbReference type="ARBA" id="ARBA00022989"/>
    </source>
</evidence>
<dbReference type="GO" id="GO:0005802">
    <property type="term" value="C:trans-Golgi network"/>
    <property type="evidence" value="ECO:0007669"/>
    <property type="project" value="TreeGrafter"/>
</dbReference>
<dbReference type="GO" id="GO:0007323">
    <property type="term" value="P:peptide pheromone maturation"/>
    <property type="evidence" value="ECO:0007669"/>
    <property type="project" value="UniProtKB-ARBA"/>
</dbReference>
<evidence type="ECO:0000256" key="14">
    <source>
        <dbReference type="PROSITE-ProRule" id="PRU01240"/>
    </source>
</evidence>
<feature type="active site" description="Charge relay system" evidence="13 14">
    <location>
        <position position="192"/>
    </location>
</feature>
<dbReference type="Gene3D" id="3.40.50.200">
    <property type="entry name" value="Peptidase S8/S53 domain"/>
    <property type="match status" value="1"/>
</dbReference>
<protein>
    <recommendedName>
        <fullName evidence="16">P/Homo B domain-containing protein</fullName>
    </recommendedName>
</protein>
<dbReference type="PROSITE" id="PS51829">
    <property type="entry name" value="P_HOMO_B"/>
    <property type="match status" value="1"/>
</dbReference>
<dbReference type="InterPro" id="IPR022398">
    <property type="entry name" value="Peptidase_S8_His-AS"/>
</dbReference>
<keyword evidence="10" id="KW-0472">Membrane</keyword>
<dbReference type="PROSITE" id="PS51892">
    <property type="entry name" value="SUBTILASE"/>
    <property type="match status" value="1"/>
</dbReference>
<feature type="non-terminal residue" evidence="17">
    <location>
        <position position="625"/>
    </location>
</feature>
<dbReference type="InterPro" id="IPR000209">
    <property type="entry name" value="Peptidase_S8/S53_dom"/>
</dbReference>
<evidence type="ECO:0000259" key="16">
    <source>
        <dbReference type="PROSITE" id="PS51829"/>
    </source>
</evidence>
<evidence type="ECO:0000313" key="17">
    <source>
        <dbReference type="EMBL" id="KZT39247.1"/>
    </source>
</evidence>
<dbReference type="InterPro" id="IPR002884">
    <property type="entry name" value="P_dom"/>
</dbReference>
<keyword evidence="7 14" id="KW-0720">Serine protease</keyword>
<comment type="subcellular location">
    <subcellularLocation>
        <location evidence="1">Membrane</location>
    </subcellularLocation>
</comment>
<feature type="chain" id="PRO_5007872554" description="P/Homo B domain-containing protein" evidence="15">
    <location>
        <begin position="23"/>
        <end position="625"/>
    </location>
</feature>
<evidence type="ECO:0000256" key="2">
    <source>
        <dbReference type="ARBA" id="ARBA00005325"/>
    </source>
</evidence>
<dbReference type="GO" id="GO:0016485">
    <property type="term" value="P:protein processing"/>
    <property type="evidence" value="ECO:0007669"/>
    <property type="project" value="TreeGrafter"/>
</dbReference>
<dbReference type="PROSITE" id="PS00137">
    <property type="entry name" value="SUBTILASE_HIS"/>
    <property type="match status" value="1"/>
</dbReference>
<dbReference type="InterPro" id="IPR036852">
    <property type="entry name" value="Peptidase_S8/S53_dom_sf"/>
</dbReference>
<keyword evidence="9" id="KW-1133">Transmembrane helix</keyword>
<dbReference type="OrthoDB" id="300641at2759"/>
<proteinExistence type="inferred from homology"/>
<evidence type="ECO:0000256" key="6">
    <source>
        <dbReference type="ARBA" id="ARBA00022801"/>
    </source>
</evidence>
<keyword evidence="18" id="KW-1185">Reference proteome</keyword>
<dbReference type="InterPro" id="IPR023828">
    <property type="entry name" value="Peptidase_S8_Ser-AS"/>
</dbReference>
<dbReference type="InterPro" id="IPR015500">
    <property type="entry name" value="Peptidase_S8_subtilisin-rel"/>
</dbReference>
<dbReference type="FunFam" id="2.60.120.260:FF:000026">
    <property type="entry name" value="proprotein convertase subtilisin/kexin type 7"/>
    <property type="match status" value="1"/>
</dbReference>
<feature type="signal peptide" evidence="15">
    <location>
        <begin position="1"/>
        <end position="22"/>
    </location>
</feature>
<dbReference type="CDD" id="cd04059">
    <property type="entry name" value="Peptidases_S8_Protein_convertases_Kexins_Furin-like"/>
    <property type="match status" value="1"/>
</dbReference>
<dbReference type="SUPFAM" id="SSF52743">
    <property type="entry name" value="Subtilisin-like"/>
    <property type="match status" value="1"/>
</dbReference>
<dbReference type="GO" id="GO:0004252">
    <property type="term" value="F:serine-type endopeptidase activity"/>
    <property type="evidence" value="ECO:0007669"/>
    <property type="project" value="UniProtKB-UniRule"/>
</dbReference>
<name>A0A166E664_9AGAM</name>
<evidence type="ECO:0000256" key="12">
    <source>
        <dbReference type="ARBA" id="ARBA00023180"/>
    </source>
</evidence>
<dbReference type="AlphaFoldDB" id="A0A166E664"/>
<dbReference type="PROSITE" id="PS00136">
    <property type="entry name" value="SUBTILASE_ASP"/>
    <property type="match status" value="1"/>
</dbReference>
<dbReference type="SUPFAM" id="SSF49785">
    <property type="entry name" value="Galactose-binding domain-like"/>
    <property type="match status" value="1"/>
</dbReference>
<evidence type="ECO:0000256" key="1">
    <source>
        <dbReference type="ARBA" id="ARBA00004370"/>
    </source>
</evidence>
<dbReference type="PRINTS" id="PR00723">
    <property type="entry name" value="SUBTILISIN"/>
</dbReference>
<evidence type="ECO:0000256" key="15">
    <source>
        <dbReference type="SAM" id="SignalP"/>
    </source>
</evidence>
<keyword evidence="12" id="KW-0325">Glycoprotein</keyword>
<dbReference type="PROSITE" id="PS00138">
    <property type="entry name" value="SUBTILASE_SER"/>
    <property type="match status" value="1"/>
</dbReference>
<dbReference type="InterPro" id="IPR034182">
    <property type="entry name" value="Kexin/furin"/>
</dbReference>
<feature type="active site" description="Charge relay system" evidence="13 14">
    <location>
        <position position="404"/>
    </location>
</feature>
<evidence type="ECO:0000256" key="10">
    <source>
        <dbReference type="ARBA" id="ARBA00023136"/>
    </source>
</evidence>
<keyword evidence="6 14" id="KW-0378">Hydrolase</keyword>
<keyword evidence="5 15" id="KW-0732">Signal</keyword>
<keyword evidence="11" id="KW-0865">Zymogen</keyword>
<reference evidence="17 18" key="1">
    <citation type="journal article" date="2016" name="Mol. Biol. Evol.">
        <title>Comparative Genomics of Early-Diverging Mushroom-Forming Fungi Provides Insights into the Origins of Lignocellulose Decay Capabilities.</title>
        <authorList>
            <person name="Nagy L.G."/>
            <person name="Riley R."/>
            <person name="Tritt A."/>
            <person name="Adam C."/>
            <person name="Daum C."/>
            <person name="Floudas D."/>
            <person name="Sun H."/>
            <person name="Yadav J.S."/>
            <person name="Pangilinan J."/>
            <person name="Larsson K.H."/>
            <person name="Matsuura K."/>
            <person name="Barry K."/>
            <person name="Labutti K."/>
            <person name="Kuo R."/>
            <person name="Ohm R.A."/>
            <person name="Bhattacharya S.S."/>
            <person name="Shirouzu T."/>
            <person name="Yoshinaga Y."/>
            <person name="Martin F.M."/>
            <person name="Grigoriev I.V."/>
            <person name="Hibbett D.S."/>
        </authorList>
    </citation>
    <scope>NUCLEOTIDE SEQUENCE [LARGE SCALE GENOMIC DNA]</scope>
    <source>
        <strain evidence="17 18">HHB10207 ss-3</strain>
    </source>
</reference>
<dbReference type="Proteomes" id="UP000076798">
    <property type="component" value="Unassembled WGS sequence"/>
</dbReference>
<dbReference type="FunFam" id="3.40.50.200:FF:000005">
    <property type="entry name" value="Proprotein convertase subtilisin/kexin type 7"/>
    <property type="match status" value="1"/>
</dbReference>